<dbReference type="Pfam" id="PF04548">
    <property type="entry name" value="AIG1"/>
    <property type="match status" value="1"/>
</dbReference>
<proteinExistence type="inferred from homology"/>
<keyword evidence="3" id="KW-0342">GTP-binding</keyword>
<organism evidence="5 6">
    <name type="scientific">Chanos chanos</name>
    <name type="common">Milkfish</name>
    <name type="synonym">Mugil chanos</name>
    <dbReference type="NCBI Taxonomy" id="29144"/>
    <lineage>
        <taxon>Eukaryota</taxon>
        <taxon>Metazoa</taxon>
        <taxon>Chordata</taxon>
        <taxon>Craniata</taxon>
        <taxon>Vertebrata</taxon>
        <taxon>Euteleostomi</taxon>
        <taxon>Actinopterygii</taxon>
        <taxon>Neopterygii</taxon>
        <taxon>Teleostei</taxon>
        <taxon>Ostariophysi</taxon>
        <taxon>Gonorynchiformes</taxon>
        <taxon>Chanidae</taxon>
        <taxon>Chanos</taxon>
    </lineage>
</organism>
<dbReference type="PROSITE" id="PS51720">
    <property type="entry name" value="G_AIG1"/>
    <property type="match status" value="1"/>
</dbReference>
<keyword evidence="5" id="KW-1185">Reference proteome</keyword>
<dbReference type="InterPro" id="IPR006703">
    <property type="entry name" value="G_AIG1"/>
</dbReference>
<protein>
    <submittedName>
        <fullName evidence="6">GTPase IMAP family member 4-like</fullName>
    </submittedName>
</protein>
<keyword evidence="2" id="KW-0547">Nucleotide-binding</keyword>
<dbReference type="SUPFAM" id="SSF52540">
    <property type="entry name" value="P-loop containing nucleoside triphosphate hydrolases"/>
    <property type="match status" value="1"/>
</dbReference>
<dbReference type="RefSeq" id="XP_030635234.1">
    <property type="nucleotide sequence ID" value="XM_030779374.1"/>
</dbReference>
<name>A0A6J2VU22_CHACN</name>
<evidence type="ECO:0000313" key="5">
    <source>
        <dbReference type="Proteomes" id="UP000504632"/>
    </source>
</evidence>
<dbReference type="Proteomes" id="UP000504632">
    <property type="component" value="Chromosome 7"/>
</dbReference>
<dbReference type="FunFam" id="3.40.50.300:FF:000366">
    <property type="entry name" value="GTPase, IMAP family member 2"/>
    <property type="match status" value="1"/>
</dbReference>
<dbReference type="InParanoid" id="A0A6J2VU22"/>
<accession>A0A6J2VU22</accession>
<dbReference type="InterPro" id="IPR045058">
    <property type="entry name" value="GIMA/IAN/Toc"/>
</dbReference>
<gene>
    <name evidence="6" type="primary">LOC115816420</name>
</gene>
<dbReference type="CDD" id="cd01852">
    <property type="entry name" value="AIG1"/>
    <property type="match status" value="1"/>
</dbReference>
<evidence type="ECO:0000313" key="6">
    <source>
        <dbReference type="RefSeq" id="XP_030635234.1"/>
    </source>
</evidence>
<dbReference type="GeneID" id="115816420"/>
<dbReference type="OrthoDB" id="425923at2759"/>
<evidence type="ECO:0000256" key="3">
    <source>
        <dbReference type="ARBA" id="ARBA00023134"/>
    </source>
</evidence>
<evidence type="ECO:0000259" key="4">
    <source>
        <dbReference type="PROSITE" id="PS51720"/>
    </source>
</evidence>
<dbReference type="GO" id="GO:0005525">
    <property type="term" value="F:GTP binding"/>
    <property type="evidence" value="ECO:0007669"/>
    <property type="project" value="UniProtKB-KW"/>
</dbReference>
<dbReference type="Gene3D" id="3.40.50.300">
    <property type="entry name" value="P-loop containing nucleotide triphosphate hydrolases"/>
    <property type="match status" value="1"/>
</dbReference>
<sequence length="241" mass="27541">MRTTISAPEKRIKMYSPGPRKEQLRMVLLGKTGDGKSSGGNTILNEKAFIAMSSKNSITLKCESKSGTIHGRPVTVIDTPGFFGTDLPDDQQRCEIAECLTHCAPGVHAFIIILRVGTYTEQERQMVQKINETVGENVFRYSVVLFTHGDQLDDGQTIEDFVRESEELQELVDKCGGRCHVIDNKYWNQQKDEYRNNSVQTQKLLETIEEMVRENDGNYYTSELLQKTYKQRKLEQEMVTF</sequence>
<comment type="similarity">
    <text evidence="1">Belongs to the TRAFAC class TrmE-Era-EngA-EngB-Septin-like GTPase superfamily. AIG1/Toc34/Toc159-like paraseptin GTPase family. IAN subfamily.</text>
</comment>
<dbReference type="PANTHER" id="PTHR10903">
    <property type="entry name" value="GTPASE, IMAP FAMILY MEMBER-RELATED"/>
    <property type="match status" value="1"/>
</dbReference>
<feature type="domain" description="AIG1-type G" evidence="4">
    <location>
        <begin position="21"/>
        <end position="229"/>
    </location>
</feature>
<dbReference type="PANTHER" id="PTHR10903:SF62">
    <property type="entry name" value="GTPASE IMAP FAMILY MEMBER 4-LIKE-RELATED"/>
    <property type="match status" value="1"/>
</dbReference>
<reference evidence="6" key="1">
    <citation type="submission" date="2025-08" db="UniProtKB">
        <authorList>
            <consortium name="RefSeq"/>
        </authorList>
    </citation>
    <scope>IDENTIFICATION</scope>
</reference>
<dbReference type="AlphaFoldDB" id="A0A6J2VU22"/>
<dbReference type="InterPro" id="IPR027417">
    <property type="entry name" value="P-loop_NTPase"/>
</dbReference>
<evidence type="ECO:0000256" key="2">
    <source>
        <dbReference type="ARBA" id="ARBA00022741"/>
    </source>
</evidence>
<evidence type="ECO:0000256" key="1">
    <source>
        <dbReference type="ARBA" id="ARBA00008535"/>
    </source>
</evidence>